<feature type="chain" id="PRO_5012088146" evidence="1">
    <location>
        <begin position="21"/>
        <end position="170"/>
    </location>
</feature>
<organism evidence="3 4">
    <name type="scientific">SAR86 cluster bacterium</name>
    <dbReference type="NCBI Taxonomy" id="2030880"/>
    <lineage>
        <taxon>Bacteria</taxon>
        <taxon>Pseudomonadati</taxon>
        <taxon>Pseudomonadota</taxon>
        <taxon>Gammaproteobacteria</taxon>
        <taxon>SAR86 cluster</taxon>
    </lineage>
</organism>
<dbReference type="GO" id="GO:0016020">
    <property type="term" value="C:membrane"/>
    <property type="evidence" value="ECO:0007669"/>
    <property type="project" value="InterPro"/>
</dbReference>
<dbReference type="Proteomes" id="UP000218172">
    <property type="component" value="Unassembled WGS sequence"/>
</dbReference>
<dbReference type="SMART" id="SM00900">
    <property type="entry name" value="FMN_bind"/>
    <property type="match status" value="1"/>
</dbReference>
<dbReference type="Pfam" id="PF04205">
    <property type="entry name" value="FMN_bind"/>
    <property type="match status" value="1"/>
</dbReference>
<protein>
    <submittedName>
        <fullName evidence="3">FMN-binding protein</fullName>
    </submittedName>
</protein>
<gene>
    <name evidence="3" type="ORF">COC19_04475</name>
</gene>
<dbReference type="InterPro" id="IPR007329">
    <property type="entry name" value="FMN-bd"/>
</dbReference>
<evidence type="ECO:0000256" key="1">
    <source>
        <dbReference type="SAM" id="SignalP"/>
    </source>
</evidence>
<comment type="caution">
    <text evidence="3">The sequence shown here is derived from an EMBL/GenBank/DDBJ whole genome shotgun (WGS) entry which is preliminary data.</text>
</comment>
<sequence length="170" mass="18804">MIFLLGLAILLVAPTGSSYASGDSIAPEVFLNRVFSGAVPDSDTVWLTGELRDQVEDILGHKPGFMRLRYWGDATRSAWVVDEIGKLEPITIGVVVKANQIEEVQVLEFRESRGWEIKHDFFTRQFTGVAIEASHKLNQRIDGISGATLSVKAMKNVSRMVLLLVQNSTT</sequence>
<feature type="signal peptide" evidence="1">
    <location>
        <begin position="1"/>
        <end position="20"/>
    </location>
</feature>
<proteinExistence type="predicted"/>
<evidence type="ECO:0000259" key="2">
    <source>
        <dbReference type="SMART" id="SM00900"/>
    </source>
</evidence>
<reference evidence="4" key="1">
    <citation type="submission" date="2017-08" db="EMBL/GenBank/DDBJ databases">
        <title>A dynamic microbial community with high functional redundancy inhabits the cold, oxic subseafloor aquifer.</title>
        <authorList>
            <person name="Tully B.J."/>
            <person name="Wheat C.G."/>
            <person name="Glazer B.T."/>
            <person name="Huber J.A."/>
        </authorList>
    </citation>
    <scope>NUCLEOTIDE SEQUENCE [LARGE SCALE GENOMIC DNA]</scope>
</reference>
<keyword evidence="1" id="KW-0732">Signal</keyword>
<dbReference type="GO" id="GO:0010181">
    <property type="term" value="F:FMN binding"/>
    <property type="evidence" value="ECO:0007669"/>
    <property type="project" value="InterPro"/>
</dbReference>
<evidence type="ECO:0000313" key="4">
    <source>
        <dbReference type="Proteomes" id="UP000218172"/>
    </source>
</evidence>
<evidence type="ECO:0000313" key="3">
    <source>
        <dbReference type="EMBL" id="PCH61729.1"/>
    </source>
</evidence>
<dbReference type="EMBL" id="NVQR01000062">
    <property type="protein sequence ID" value="PCH61729.1"/>
    <property type="molecule type" value="Genomic_DNA"/>
</dbReference>
<name>A0A2A4MN98_9GAMM</name>
<dbReference type="AlphaFoldDB" id="A0A2A4MN98"/>
<feature type="domain" description="FMN-binding" evidence="2">
    <location>
        <begin position="85"/>
        <end position="165"/>
    </location>
</feature>
<accession>A0A2A4MN98</accession>